<gene>
    <name evidence="2" type="ORF">UFOPK3592_00272</name>
</gene>
<feature type="region of interest" description="Disordered" evidence="1">
    <location>
        <begin position="1"/>
        <end position="60"/>
    </location>
</feature>
<reference evidence="2" key="1">
    <citation type="submission" date="2020-05" db="EMBL/GenBank/DDBJ databases">
        <authorList>
            <person name="Chiriac C."/>
            <person name="Salcher M."/>
            <person name="Ghai R."/>
            <person name="Kavagutti S V."/>
        </authorList>
    </citation>
    <scope>NUCLEOTIDE SEQUENCE</scope>
</reference>
<name>A0A6J7G0X3_9ZZZZ</name>
<feature type="compositionally biased region" description="Basic and acidic residues" evidence="1">
    <location>
        <begin position="43"/>
        <end position="53"/>
    </location>
</feature>
<proteinExistence type="predicted"/>
<evidence type="ECO:0000313" key="2">
    <source>
        <dbReference type="EMBL" id="CAB4897399.1"/>
    </source>
</evidence>
<accession>A0A6J7G0X3</accession>
<sequence>MTDDDKRRSRPERPAGRSPRDAPAGRGQRQDQGERPIWQQRVEMQRDPDREKSPIIPESITPNDVDMIVRVQLKTLTAENAEMVARHLAMVSLLIDQDPELAHKHALSAARRAGRIAVVRETVGVTAYTVGDYPLALRELLAHRRISGSNDQLPLIVDSERGMNRPDRALKMAREADRKSLTPAVRANLAIAASGARLDLGENELALSELEIPELNPAKVFDYSPPLFRAYADTLEILGREVDAKKWADLAQRAEVALAGKPEDVLEIVEEIEIPKFTDRPKFDPTAKPRPTFERKPFENRGTGKSNRGFDGPGNTGRSAPRGR</sequence>
<dbReference type="AlphaFoldDB" id="A0A6J7G0X3"/>
<feature type="compositionally biased region" description="Basic and acidic residues" evidence="1">
    <location>
        <begin position="1"/>
        <end position="20"/>
    </location>
</feature>
<feature type="region of interest" description="Disordered" evidence="1">
    <location>
        <begin position="278"/>
        <end position="324"/>
    </location>
</feature>
<organism evidence="2">
    <name type="scientific">freshwater metagenome</name>
    <dbReference type="NCBI Taxonomy" id="449393"/>
    <lineage>
        <taxon>unclassified sequences</taxon>
        <taxon>metagenomes</taxon>
        <taxon>ecological metagenomes</taxon>
    </lineage>
</organism>
<feature type="compositionally biased region" description="Basic and acidic residues" evidence="1">
    <location>
        <begin position="278"/>
        <end position="299"/>
    </location>
</feature>
<dbReference type="EMBL" id="CAFBML010000014">
    <property type="protein sequence ID" value="CAB4897399.1"/>
    <property type="molecule type" value="Genomic_DNA"/>
</dbReference>
<protein>
    <submittedName>
        <fullName evidence="2">Unannotated protein</fullName>
    </submittedName>
</protein>
<evidence type="ECO:0000256" key="1">
    <source>
        <dbReference type="SAM" id="MobiDB-lite"/>
    </source>
</evidence>